<dbReference type="GO" id="GO:0052689">
    <property type="term" value="F:carboxylic ester hydrolase activity"/>
    <property type="evidence" value="ECO:0007669"/>
    <property type="project" value="TreeGrafter"/>
</dbReference>
<protein>
    <submittedName>
        <fullName evidence="2">Lysophospholipase</fullName>
    </submittedName>
</protein>
<dbReference type="RefSeq" id="WP_048569613.1">
    <property type="nucleotide sequence ID" value="NZ_LFVU01000004.1"/>
</dbReference>
<dbReference type="OrthoDB" id="9809549at2"/>
<dbReference type="PANTHER" id="PTHR43265:SF1">
    <property type="entry name" value="ESTERASE ESTD"/>
    <property type="match status" value="1"/>
</dbReference>
<dbReference type="InterPro" id="IPR022742">
    <property type="entry name" value="Hydrolase_4"/>
</dbReference>
<evidence type="ECO:0000313" key="3">
    <source>
        <dbReference type="Proteomes" id="UP000036756"/>
    </source>
</evidence>
<accession>A0A0J8DFC3</accession>
<dbReference type="Pfam" id="PF12146">
    <property type="entry name" value="Hydrolase_4"/>
    <property type="match status" value="1"/>
</dbReference>
<name>A0A0J8DFC3_CLOCY</name>
<dbReference type="Gene3D" id="3.40.50.1820">
    <property type="entry name" value="alpha/beta hydrolase"/>
    <property type="match status" value="1"/>
</dbReference>
<sequence>MGISMKRFKDFLIGIMTATIVFTSIGGNVVHSAVKSDVENVHRKVEHLIYSLKNNYLGLKNVGNWQAYIKEARKLNSKLPNGSSKKKYEDKILRAEHLVNAAARVNQVEKSMKDNKHTLGNIPQWEKYIVLAKEDIFKVDARLFENEKAKLDERVSSCEKIIESIKINNEKYTKEELSFGIKGFEVKGELIKPKKVPKDMKTVVIVGGSGPTDRDGEVGNVHPYKDIAEGLALKGIASFRYDKRTLSHREHVSDKDYFNFTIKEEYLDDYNEIMKYLASRGDINKENIYVIGHSQGGYIIPMLEKANSSAKGYVFMGASFSPIEDLMVEQYEYLFSLSPNYPEDKKEEIMKELKDGNRKIKALDENSEDALILGASTKYWLSFKGYDPGKEASAIDKSMLFLQGLNDYQVREKELNKYKESLEGKTNASYITYEGLIHTFTKGDMTPNAYGEKEKVSQRVIDDIASFCK</sequence>
<comment type="caution">
    <text evidence="2">The sequence shown here is derived from an EMBL/GenBank/DDBJ whole genome shotgun (WGS) entry which is preliminary data.</text>
</comment>
<dbReference type="EMBL" id="LFVU01000004">
    <property type="protein sequence ID" value="KMT22883.1"/>
    <property type="molecule type" value="Genomic_DNA"/>
</dbReference>
<gene>
    <name evidence="2" type="ORF">CLCY_5c01220</name>
</gene>
<dbReference type="AlphaFoldDB" id="A0A0J8DFC3"/>
<dbReference type="PANTHER" id="PTHR43265">
    <property type="entry name" value="ESTERASE ESTD"/>
    <property type="match status" value="1"/>
</dbReference>
<reference evidence="2 3" key="1">
    <citation type="submission" date="2015-06" db="EMBL/GenBank/DDBJ databases">
        <title>Draft genome sequence of the purine-degrading Clostridium cylindrosporum HC-1 (DSM 605).</title>
        <authorList>
            <person name="Poehlein A."/>
            <person name="Schiel-Bengelsdorf B."/>
            <person name="Bengelsdorf F."/>
            <person name="Daniel R."/>
            <person name="Duerre P."/>
        </authorList>
    </citation>
    <scope>NUCLEOTIDE SEQUENCE [LARGE SCALE GENOMIC DNA]</scope>
    <source>
        <strain evidence="2 3">DSM 605</strain>
    </source>
</reference>
<dbReference type="InterPro" id="IPR029058">
    <property type="entry name" value="AB_hydrolase_fold"/>
</dbReference>
<dbReference type="Proteomes" id="UP000036756">
    <property type="component" value="Unassembled WGS sequence"/>
</dbReference>
<dbReference type="PATRIC" id="fig|1121307.3.peg.2057"/>
<keyword evidence="3" id="KW-1185">Reference proteome</keyword>
<feature type="domain" description="Serine aminopeptidase S33" evidence="1">
    <location>
        <begin position="223"/>
        <end position="440"/>
    </location>
</feature>
<organism evidence="2 3">
    <name type="scientific">Clostridium cylindrosporum DSM 605</name>
    <dbReference type="NCBI Taxonomy" id="1121307"/>
    <lineage>
        <taxon>Bacteria</taxon>
        <taxon>Bacillati</taxon>
        <taxon>Bacillota</taxon>
        <taxon>Clostridia</taxon>
        <taxon>Eubacteriales</taxon>
        <taxon>Clostridiaceae</taxon>
        <taxon>Clostridium</taxon>
    </lineage>
</organism>
<proteinExistence type="predicted"/>
<evidence type="ECO:0000313" key="2">
    <source>
        <dbReference type="EMBL" id="KMT22883.1"/>
    </source>
</evidence>
<dbReference type="SUPFAM" id="SSF53474">
    <property type="entry name" value="alpha/beta-Hydrolases"/>
    <property type="match status" value="1"/>
</dbReference>
<dbReference type="STRING" id="1121307.CLCY_5c01220"/>
<dbReference type="InterPro" id="IPR053145">
    <property type="entry name" value="AB_hydrolase_Est10"/>
</dbReference>
<evidence type="ECO:0000259" key="1">
    <source>
        <dbReference type="Pfam" id="PF12146"/>
    </source>
</evidence>